<dbReference type="Proteomes" id="UP000589626">
    <property type="component" value="Unassembled WGS sequence"/>
</dbReference>
<keyword evidence="2" id="KW-0238">DNA-binding</keyword>
<dbReference type="InterPro" id="IPR016032">
    <property type="entry name" value="Sig_transdc_resp-reg_C-effctor"/>
</dbReference>
<organism evidence="2 3">
    <name type="scientific">Nocardioides soli</name>
    <dbReference type="NCBI Taxonomy" id="1036020"/>
    <lineage>
        <taxon>Bacteria</taxon>
        <taxon>Bacillati</taxon>
        <taxon>Actinomycetota</taxon>
        <taxon>Actinomycetes</taxon>
        <taxon>Propionibacteriales</taxon>
        <taxon>Nocardioidaceae</taxon>
        <taxon>Nocardioides</taxon>
    </lineage>
</organism>
<accession>A0A7W4VUD2</accession>
<dbReference type="SUPFAM" id="SSF46894">
    <property type="entry name" value="C-terminal effector domain of the bipartite response regulators"/>
    <property type="match status" value="1"/>
</dbReference>
<feature type="domain" description="HTH luxR-type" evidence="1">
    <location>
        <begin position="135"/>
        <end position="192"/>
    </location>
</feature>
<dbReference type="AlphaFoldDB" id="A0A7W4VUD2"/>
<dbReference type="SMART" id="SM00421">
    <property type="entry name" value="HTH_LUXR"/>
    <property type="match status" value="1"/>
</dbReference>
<gene>
    <name evidence="2" type="ORF">FHU40_001763</name>
</gene>
<comment type="caution">
    <text evidence="2">The sequence shown here is derived from an EMBL/GenBank/DDBJ whole genome shotgun (WGS) entry which is preliminary data.</text>
</comment>
<evidence type="ECO:0000313" key="2">
    <source>
        <dbReference type="EMBL" id="MBB3041962.1"/>
    </source>
</evidence>
<dbReference type="RefSeq" id="WP_183591809.1">
    <property type="nucleotide sequence ID" value="NZ_JACHWR010000001.1"/>
</dbReference>
<dbReference type="Pfam" id="PF00196">
    <property type="entry name" value="GerE"/>
    <property type="match status" value="1"/>
</dbReference>
<name>A0A7W4VUD2_9ACTN</name>
<dbReference type="Gene3D" id="1.10.10.10">
    <property type="entry name" value="Winged helix-like DNA-binding domain superfamily/Winged helix DNA-binding domain"/>
    <property type="match status" value="1"/>
</dbReference>
<dbReference type="EMBL" id="JACHWR010000001">
    <property type="protein sequence ID" value="MBB3041962.1"/>
    <property type="molecule type" value="Genomic_DNA"/>
</dbReference>
<dbReference type="GO" id="GO:0003677">
    <property type="term" value="F:DNA binding"/>
    <property type="evidence" value="ECO:0007669"/>
    <property type="project" value="UniProtKB-KW"/>
</dbReference>
<keyword evidence="3" id="KW-1185">Reference proteome</keyword>
<protein>
    <submittedName>
        <fullName evidence="2">DNA-binding NarL/FixJ family response regulator</fullName>
    </submittedName>
</protein>
<proteinExistence type="predicted"/>
<dbReference type="InterPro" id="IPR000792">
    <property type="entry name" value="Tscrpt_reg_LuxR_C"/>
</dbReference>
<reference evidence="2 3" key="1">
    <citation type="submission" date="2020-08" db="EMBL/GenBank/DDBJ databases">
        <title>Sequencing the genomes of 1000 actinobacteria strains.</title>
        <authorList>
            <person name="Klenk H.-P."/>
        </authorList>
    </citation>
    <scope>NUCLEOTIDE SEQUENCE [LARGE SCALE GENOMIC DNA]</scope>
    <source>
        <strain evidence="2 3">DSM 105498</strain>
    </source>
</reference>
<evidence type="ECO:0000259" key="1">
    <source>
        <dbReference type="SMART" id="SM00421"/>
    </source>
</evidence>
<dbReference type="GO" id="GO:0006355">
    <property type="term" value="P:regulation of DNA-templated transcription"/>
    <property type="evidence" value="ECO:0007669"/>
    <property type="project" value="InterPro"/>
</dbReference>
<sequence>MVETIGRSLAPAARIVPIPLETCASMSGARDAVLRAKAELVVIVAADAVDAHDLVADLAGRGQRVVVVSQPGDRAESAELVGAGAVAVLGSGGVAEVRELVDRVARTPGAAPRPATHAPVPDRALTAERRARRNLGRLTPAEARILWRLMHGSSVAEIAQAHVVSVETVRSQIRALLAKLEAGSQLAAVALAWRVGWTPATTAVPAA</sequence>
<dbReference type="InterPro" id="IPR036388">
    <property type="entry name" value="WH-like_DNA-bd_sf"/>
</dbReference>
<evidence type="ECO:0000313" key="3">
    <source>
        <dbReference type="Proteomes" id="UP000589626"/>
    </source>
</evidence>